<evidence type="ECO:0000256" key="2">
    <source>
        <dbReference type="ARBA" id="ARBA00005021"/>
    </source>
</evidence>
<keyword evidence="10 16" id="KW-0521">NADP</keyword>
<dbReference type="GO" id="GO:0009088">
    <property type="term" value="P:threonine biosynthetic process"/>
    <property type="evidence" value="ECO:0007669"/>
    <property type="project" value="UniProtKB-UniRule"/>
</dbReference>
<evidence type="ECO:0000256" key="12">
    <source>
        <dbReference type="ARBA" id="ARBA00023002"/>
    </source>
</evidence>
<feature type="binding site" evidence="16">
    <location>
        <begin position="17"/>
        <end position="20"/>
    </location>
    <ligand>
        <name>NADP(+)</name>
        <dbReference type="ChEBI" id="CHEBI:58349"/>
    </ligand>
</feature>
<evidence type="ECO:0000256" key="9">
    <source>
        <dbReference type="ARBA" id="ARBA00022697"/>
    </source>
</evidence>
<comment type="function">
    <text evidence="1 16">Catalyzes the NADPH-dependent formation of L-aspartate-semialdehyde (L-ASA) by the reductive dephosphorylation of L-aspartyl-4-phosphate.</text>
</comment>
<proteinExistence type="inferred from homology"/>
<evidence type="ECO:0000256" key="14">
    <source>
        <dbReference type="ARBA" id="ARBA00023167"/>
    </source>
</evidence>
<dbReference type="CDD" id="cd02316">
    <property type="entry name" value="VcASADH2_like_N"/>
    <property type="match status" value="1"/>
</dbReference>
<dbReference type="HAMAP" id="MF_02121">
    <property type="entry name" value="ASADH"/>
    <property type="match status" value="1"/>
</dbReference>
<dbReference type="Pfam" id="PF02774">
    <property type="entry name" value="Semialdhyde_dhC"/>
    <property type="match status" value="1"/>
</dbReference>
<dbReference type="GO" id="GO:0050661">
    <property type="term" value="F:NADP binding"/>
    <property type="evidence" value="ECO:0007669"/>
    <property type="project" value="UniProtKB-UniRule"/>
</dbReference>
<evidence type="ECO:0000256" key="16">
    <source>
        <dbReference type="HAMAP-Rule" id="MF_02121"/>
    </source>
</evidence>
<keyword evidence="13 16" id="KW-0457">Lysine biosynthesis</keyword>
<feature type="active site" description="Acyl-thioester intermediate" evidence="16 17">
    <location>
        <position position="136"/>
    </location>
</feature>
<dbReference type="NCBIfam" id="NF011456">
    <property type="entry name" value="PRK14874.1"/>
    <property type="match status" value="1"/>
</dbReference>
<keyword evidence="14 16" id="KW-0486">Methionine biosynthesis</keyword>
<dbReference type="SMART" id="SM00859">
    <property type="entry name" value="Semialdhyde_dh"/>
    <property type="match status" value="1"/>
</dbReference>
<comment type="similarity">
    <text evidence="5 16">Belongs to the aspartate-semialdehyde dehydrogenase family.</text>
</comment>
<comment type="pathway">
    <text evidence="4 16">Amino-acid biosynthesis; L-threonine biosynthesis; L-threonine from L-aspartate: step 2/5.</text>
</comment>
<dbReference type="Gene3D" id="3.30.360.10">
    <property type="entry name" value="Dihydrodipicolinate Reductase, domain 2"/>
    <property type="match status" value="1"/>
</dbReference>
<dbReference type="UniPathway" id="UPA00034">
    <property type="reaction ID" value="UER00016"/>
</dbReference>
<comment type="catalytic activity">
    <reaction evidence="15 16">
        <text>L-aspartate 4-semialdehyde + phosphate + NADP(+) = 4-phospho-L-aspartate + NADPH + H(+)</text>
        <dbReference type="Rhea" id="RHEA:24284"/>
        <dbReference type="ChEBI" id="CHEBI:15378"/>
        <dbReference type="ChEBI" id="CHEBI:43474"/>
        <dbReference type="ChEBI" id="CHEBI:57535"/>
        <dbReference type="ChEBI" id="CHEBI:57783"/>
        <dbReference type="ChEBI" id="CHEBI:58349"/>
        <dbReference type="ChEBI" id="CHEBI:537519"/>
        <dbReference type="EC" id="1.2.1.11"/>
    </reaction>
</comment>
<keyword evidence="9 16" id="KW-0791">Threonine biosynthesis</keyword>
<comment type="caution">
    <text evidence="16">Lacks conserved residue(s) required for the propagation of feature annotation.</text>
</comment>
<dbReference type="NCBIfam" id="NF005957">
    <property type="entry name" value="PRK08040.1"/>
    <property type="match status" value="1"/>
</dbReference>
<dbReference type="InterPro" id="IPR000534">
    <property type="entry name" value="Semialdehyde_DH_NAD-bd"/>
</dbReference>
<evidence type="ECO:0000313" key="20">
    <source>
        <dbReference type="Proteomes" id="UP000095039"/>
    </source>
</evidence>
<dbReference type="EC" id="1.2.1.11" evidence="7 16"/>
<feature type="binding site" evidence="16">
    <location>
        <position position="163"/>
    </location>
    <ligand>
        <name>substrate</name>
    </ligand>
</feature>
<dbReference type="AlphaFoldDB" id="A0A1E5C6I7"/>
<comment type="pathway">
    <text evidence="2 16">Amino-acid biosynthesis; L-methionine biosynthesis via de novo pathway; L-homoserine from L-aspartate: step 2/3.</text>
</comment>
<keyword evidence="12 16" id="KW-0560">Oxidoreductase</keyword>
<evidence type="ECO:0000256" key="6">
    <source>
        <dbReference type="ARBA" id="ARBA00011738"/>
    </source>
</evidence>
<evidence type="ECO:0000256" key="13">
    <source>
        <dbReference type="ARBA" id="ARBA00023154"/>
    </source>
</evidence>
<dbReference type="SUPFAM" id="SSF55347">
    <property type="entry name" value="Glyceraldehyde-3-phosphate dehydrogenase-like, C-terminal domain"/>
    <property type="match status" value="1"/>
</dbReference>
<dbReference type="InterPro" id="IPR012280">
    <property type="entry name" value="Semialdhyde_DH_dimer_dom"/>
</dbReference>
<evidence type="ECO:0000313" key="19">
    <source>
        <dbReference type="EMBL" id="OEE61079.1"/>
    </source>
</evidence>
<evidence type="ECO:0000256" key="3">
    <source>
        <dbReference type="ARBA" id="ARBA00005076"/>
    </source>
</evidence>
<comment type="subunit">
    <text evidence="6 16">Homodimer.</text>
</comment>
<dbReference type="Gene3D" id="3.40.50.720">
    <property type="entry name" value="NAD(P)-binding Rossmann-like Domain"/>
    <property type="match status" value="1"/>
</dbReference>
<dbReference type="EMBL" id="AJWN02000057">
    <property type="protein sequence ID" value="OEE61079.1"/>
    <property type="molecule type" value="Genomic_DNA"/>
</dbReference>
<feature type="binding site" evidence="16">
    <location>
        <position position="320"/>
    </location>
    <ligand>
        <name>NADP(+)</name>
        <dbReference type="ChEBI" id="CHEBI:58349"/>
    </ligand>
</feature>
<gene>
    <name evidence="16" type="primary">asd</name>
    <name evidence="19" type="ORF">A1OK_21965</name>
</gene>
<evidence type="ECO:0000259" key="18">
    <source>
        <dbReference type="SMART" id="SM00859"/>
    </source>
</evidence>
<dbReference type="GO" id="GO:0046983">
    <property type="term" value="F:protein dimerization activity"/>
    <property type="evidence" value="ECO:0007669"/>
    <property type="project" value="InterPro"/>
</dbReference>
<evidence type="ECO:0000256" key="8">
    <source>
        <dbReference type="ARBA" id="ARBA00022605"/>
    </source>
</evidence>
<comment type="caution">
    <text evidence="19">The sequence shown here is derived from an EMBL/GenBank/DDBJ whole genome shotgun (WGS) entry which is preliminary data.</text>
</comment>
<dbReference type="InterPro" id="IPR005986">
    <property type="entry name" value="Asp_semialdehyde_DH_beta"/>
</dbReference>
<evidence type="ECO:0000256" key="7">
    <source>
        <dbReference type="ARBA" id="ARBA00013120"/>
    </source>
</evidence>
<dbReference type="NCBIfam" id="NF004224">
    <property type="entry name" value="PRK05671.1"/>
    <property type="match status" value="1"/>
</dbReference>
<dbReference type="CDD" id="cd18131">
    <property type="entry name" value="ASADH_C_bac_euk_like"/>
    <property type="match status" value="1"/>
</dbReference>
<feature type="binding site" evidence="16">
    <location>
        <begin position="166"/>
        <end position="167"/>
    </location>
    <ligand>
        <name>NADP(+)</name>
        <dbReference type="ChEBI" id="CHEBI:58349"/>
    </ligand>
</feature>
<dbReference type="UniPathway" id="UPA00050">
    <property type="reaction ID" value="UER00463"/>
</dbReference>
<evidence type="ECO:0000256" key="5">
    <source>
        <dbReference type="ARBA" id="ARBA00010584"/>
    </source>
</evidence>
<evidence type="ECO:0000256" key="4">
    <source>
        <dbReference type="ARBA" id="ARBA00005097"/>
    </source>
</evidence>
<dbReference type="PANTHER" id="PTHR46278:SF2">
    <property type="entry name" value="ASPARTATE-SEMIALDEHYDE DEHYDROGENASE"/>
    <property type="match status" value="1"/>
</dbReference>
<dbReference type="GO" id="GO:0019877">
    <property type="term" value="P:diaminopimelate biosynthetic process"/>
    <property type="evidence" value="ECO:0007669"/>
    <property type="project" value="UniProtKB-UniRule"/>
</dbReference>
<dbReference type="GO" id="GO:0009089">
    <property type="term" value="P:lysine biosynthetic process via diaminopimelate"/>
    <property type="evidence" value="ECO:0007669"/>
    <property type="project" value="UniProtKB-UniRule"/>
</dbReference>
<dbReference type="Pfam" id="PF01118">
    <property type="entry name" value="Semialdhyde_dh"/>
    <property type="match status" value="1"/>
</dbReference>
<evidence type="ECO:0000256" key="10">
    <source>
        <dbReference type="ARBA" id="ARBA00022857"/>
    </source>
</evidence>
<dbReference type="InterPro" id="IPR000319">
    <property type="entry name" value="Asp-semialdehyde_DH_CS"/>
</dbReference>
<comment type="pathway">
    <text evidence="3 16">Amino-acid biosynthesis; L-lysine biosynthesis via DAP pathway; (S)-tetrahydrodipicolinate from L-aspartate: step 2/4.</text>
</comment>
<dbReference type="PANTHER" id="PTHR46278">
    <property type="entry name" value="DEHYDROGENASE, PUTATIVE-RELATED"/>
    <property type="match status" value="1"/>
</dbReference>
<dbReference type="InterPro" id="IPR036291">
    <property type="entry name" value="NAD(P)-bd_dom_sf"/>
</dbReference>
<keyword evidence="20" id="KW-1185">Reference proteome</keyword>
<feature type="binding site" evidence="16">
    <location>
        <position position="105"/>
    </location>
    <ligand>
        <name>phosphate</name>
        <dbReference type="ChEBI" id="CHEBI:43474"/>
    </ligand>
</feature>
<dbReference type="PIRSF" id="PIRSF000148">
    <property type="entry name" value="ASA_dh"/>
    <property type="match status" value="1"/>
</dbReference>
<dbReference type="GO" id="GO:0051287">
    <property type="term" value="F:NAD binding"/>
    <property type="evidence" value="ECO:0007669"/>
    <property type="project" value="InterPro"/>
</dbReference>
<keyword evidence="11 16" id="KW-0220">Diaminopimelate biosynthesis</keyword>
<feature type="binding site" evidence="16">
    <location>
        <position position="242"/>
    </location>
    <ligand>
        <name>substrate</name>
    </ligand>
</feature>
<dbReference type="GO" id="GO:0009097">
    <property type="term" value="P:isoleucine biosynthetic process"/>
    <property type="evidence" value="ECO:0007669"/>
    <property type="project" value="UniProtKB-UniRule"/>
</dbReference>
<dbReference type="NCBIfam" id="TIGR01296">
    <property type="entry name" value="asd_B"/>
    <property type="match status" value="1"/>
</dbReference>
<reference evidence="19 20" key="1">
    <citation type="journal article" date="2012" name="Science">
        <title>Ecological populations of bacteria act as socially cohesive units of antibiotic production and resistance.</title>
        <authorList>
            <person name="Cordero O.X."/>
            <person name="Wildschutte H."/>
            <person name="Kirkup B."/>
            <person name="Proehl S."/>
            <person name="Ngo L."/>
            <person name="Hussain F."/>
            <person name="Le Roux F."/>
            <person name="Mincer T."/>
            <person name="Polz M.F."/>
        </authorList>
    </citation>
    <scope>NUCLEOTIDE SEQUENCE [LARGE SCALE GENOMIC DNA]</scope>
    <source>
        <strain evidence="19 20">FF-454</strain>
    </source>
</reference>
<dbReference type="SUPFAM" id="SSF51735">
    <property type="entry name" value="NAD(P)-binding Rossmann-fold domains"/>
    <property type="match status" value="1"/>
</dbReference>
<accession>A0A1E5C6I7</accession>
<sequence length="341" mass="37832">MTQEFDVAFDIAVLGATGAVGRTIIEVLEQRKFPVRNLYLLASERSAGETIRFNGKSILVKDVEDFDWSQVQLALFSAGAELSDRWAPIAADEGVVVIDNTSRFRYEHDVPLVVPEVNPEAIADFRNRNIIANPNCSTIQMLVALKPIYDVAGIERINVATYQSVSGSGKKGVDELAGQTVRLLNSQEAEPSLYKTQIAFNCLPHIDEFMDNGYTKEEMKMVWETQKILGDDTVAVNPTCVRVPVFYGHAEAVHIECRQPIDATEAMDLLSRAESVQVFMGEDYPTQVKEGTGQDHVMVGRVRNDISHPNGLNMWIVADNVRKGAATNSVQIAEVLIRDYL</sequence>
<evidence type="ECO:0000256" key="11">
    <source>
        <dbReference type="ARBA" id="ARBA00022915"/>
    </source>
</evidence>
<keyword evidence="8 16" id="KW-0028">Amino-acid biosynthesis</keyword>
<dbReference type="UniPathway" id="UPA00051">
    <property type="reaction ID" value="UER00464"/>
</dbReference>
<evidence type="ECO:0000256" key="1">
    <source>
        <dbReference type="ARBA" id="ARBA00002492"/>
    </source>
</evidence>
<evidence type="ECO:0000256" key="17">
    <source>
        <dbReference type="PIRSR" id="PIRSR000148-1"/>
    </source>
</evidence>
<dbReference type="Proteomes" id="UP000095039">
    <property type="component" value="Unassembled WGS sequence"/>
</dbReference>
<evidence type="ECO:0000256" key="15">
    <source>
        <dbReference type="ARBA" id="ARBA00047891"/>
    </source>
</evidence>
<feature type="domain" description="Semialdehyde dehydrogenase NAD-binding" evidence="18">
    <location>
        <begin position="10"/>
        <end position="125"/>
    </location>
</feature>
<dbReference type="PROSITE" id="PS01103">
    <property type="entry name" value="ASD"/>
    <property type="match status" value="1"/>
</dbReference>
<feature type="active site" description="Proton acceptor" evidence="16 17">
    <location>
        <position position="249"/>
    </location>
</feature>
<feature type="binding site" evidence="16">
    <location>
        <begin position="45"/>
        <end position="46"/>
    </location>
    <ligand>
        <name>NADP(+)</name>
        <dbReference type="ChEBI" id="CHEBI:58349"/>
    </ligand>
</feature>
<protein>
    <recommendedName>
        <fullName evidence="7 16">Aspartate-semialdehyde dehydrogenase</fullName>
        <shortName evidence="16">ASA dehydrogenase</shortName>
        <shortName evidence="16">ASADH</shortName>
        <ecNumber evidence="7 16">1.2.1.11</ecNumber>
    </recommendedName>
    <alternativeName>
        <fullName evidence="16">Aspartate-beta-semialdehyde dehydrogenase</fullName>
    </alternativeName>
</protein>
<dbReference type="GO" id="GO:0004073">
    <property type="term" value="F:aspartate-semialdehyde dehydrogenase activity"/>
    <property type="evidence" value="ECO:0007669"/>
    <property type="project" value="UniProtKB-UniRule"/>
</dbReference>
<organism evidence="19 20">
    <name type="scientific">Enterovibrio norvegicus FF-454</name>
    <dbReference type="NCBI Taxonomy" id="1185651"/>
    <lineage>
        <taxon>Bacteria</taxon>
        <taxon>Pseudomonadati</taxon>
        <taxon>Pseudomonadota</taxon>
        <taxon>Gammaproteobacteria</taxon>
        <taxon>Vibrionales</taxon>
        <taxon>Vibrionaceae</taxon>
        <taxon>Enterovibrio</taxon>
    </lineage>
</organism>
<name>A0A1E5C6I7_9GAMM</name>
<dbReference type="GO" id="GO:0071266">
    <property type="term" value="P:'de novo' L-methionine biosynthetic process"/>
    <property type="evidence" value="ECO:0007669"/>
    <property type="project" value="UniProtKB-UniRule"/>
</dbReference>
<dbReference type="InterPro" id="IPR012080">
    <property type="entry name" value="Asp_semialdehyde_DH"/>
</dbReference>
<dbReference type="RefSeq" id="WP_016960187.1">
    <property type="nucleotide sequence ID" value="NZ_AJWN02000057.1"/>
</dbReference>